<dbReference type="GO" id="GO:0003824">
    <property type="term" value="F:catalytic activity"/>
    <property type="evidence" value="ECO:0007669"/>
    <property type="project" value="InterPro"/>
</dbReference>
<dbReference type="PROSITE" id="PS50263">
    <property type="entry name" value="CN_HYDROLASE"/>
    <property type="match status" value="1"/>
</dbReference>
<dbReference type="InterPro" id="IPR003010">
    <property type="entry name" value="C-N_Hydrolase"/>
</dbReference>
<evidence type="ECO:0000256" key="1">
    <source>
        <dbReference type="ARBA" id="ARBA00008129"/>
    </source>
</evidence>
<sequence>MKVSIVQAGSFIYDTPRTLDLLEKLTREAANEKAELILFPEAFIGGYPKWNDFGILLGSRSQEGREEFQRYYDSAITENGSEAARVEALAKELQVFLVTGVVERDGGTLYCSVFFYSPTGYLGKHRKLLPTALERCVWGNGDGSTMKTFDTEIGKLGTAICWENYMPLYRTYLYSQGIQLYLAPTVDDRPVWLPTMQTIALEGRCFVISAVQYMKGSNYPEGHSVRLKHGDEKHGKGHSVRLKHGDETVFIRGGSCIVDPLGKVLVAPEFDGQAIKYADIDLNLITQGKFDLDVVGHYARNDIFKLIVDTREQKNVVQSKEA</sequence>
<dbReference type="AlphaFoldDB" id="A0AAF3EBB8"/>
<name>A0AAF3EBB8_9BILA</name>
<dbReference type="PANTHER" id="PTHR46044:SF1">
    <property type="entry name" value="CN HYDROLASE DOMAIN-CONTAINING PROTEIN"/>
    <property type="match status" value="1"/>
</dbReference>
<dbReference type="InterPro" id="IPR044149">
    <property type="entry name" value="Nitrilases_CHs"/>
</dbReference>
<dbReference type="Pfam" id="PF00795">
    <property type="entry name" value="CN_hydrolase"/>
    <property type="match status" value="1"/>
</dbReference>
<evidence type="ECO:0000313" key="4">
    <source>
        <dbReference type="WBParaSite" id="MBELARI_LOCUS11240"/>
    </source>
</evidence>
<keyword evidence="3" id="KW-1185">Reference proteome</keyword>
<dbReference type="FunFam" id="3.60.110.10:FF:000016">
    <property type="entry name" value="Nitrilase blr3397"/>
    <property type="match status" value="1"/>
</dbReference>
<dbReference type="InterPro" id="IPR036526">
    <property type="entry name" value="C-N_Hydrolase_sf"/>
</dbReference>
<evidence type="ECO:0000313" key="3">
    <source>
        <dbReference type="Proteomes" id="UP000887575"/>
    </source>
</evidence>
<dbReference type="SUPFAM" id="SSF56317">
    <property type="entry name" value="Carbon-nitrogen hydrolase"/>
    <property type="match status" value="1"/>
</dbReference>
<accession>A0AAF3EBB8</accession>
<dbReference type="CDD" id="cd07564">
    <property type="entry name" value="nitrilases_CHs"/>
    <property type="match status" value="1"/>
</dbReference>
<organism evidence="3 4">
    <name type="scientific">Mesorhabditis belari</name>
    <dbReference type="NCBI Taxonomy" id="2138241"/>
    <lineage>
        <taxon>Eukaryota</taxon>
        <taxon>Metazoa</taxon>
        <taxon>Ecdysozoa</taxon>
        <taxon>Nematoda</taxon>
        <taxon>Chromadorea</taxon>
        <taxon>Rhabditida</taxon>
        <taxon>Rhabditina</taxon>
        <taxon>Rhabditomorpha</taxon>
        <taxon>Rhabditoidea</taxon>
        <taxon>Rhabditidae</taxon>
        <taxon>Mesorhabditinae</taxon>
        <taxon>Mesorhabditis</taxon>
    </lineage>
</organism>
<comment type="similarity">
    <text evidence="1">Belongs to the carbon-nitrogen hydrolase superfamily. Nitrilase family.</text>
</comment>
<reference evidence="4" key="1">
    <citation type="submission" date="2024-02" db="UniProtKB">
        <authorList>
            <consortium name="WormBaseParasite"/>
        </authorList>
    </citation>
    <scope>IDENTIFICATION</scope>
</reference>
<dbReference type="Gene3D" id="3.60.110.10">
    <property type="entry name" value="Carbon-nitrogen hydrolase"/>
    <property type="match status" value="1"/>
</dbReference>
<evidence type="ECO:0000259" key="2">
    <source>
        <dbReference type="PROSITE" id="PS50263"/>
    </source>
</evidence>
<protein>
    <recommendedName>
        <fullName evidence="2">CN hydrolase domain-containing protein</fullName>
    </recommendedName>
</protein>
<feature type="domain" description="CN hydrolase" evidence="2">
    <location>
        <begin position="1"/>
        <end position="282"/>
    </location>
</feature>
<dbReference type="PANTHER" id="PTHR46044">
    <property type="entry name" value="NITRILASE"/>
    <property type="match status" value="1"/>
</dbReference>
<proteinExistence type="inferred from homology"/>
<dbReference type="Proteomes" id="UP000887575">
    <property type="component" value="Unassembled WGS sequence"/>
</dbReference>
<dbReference type="WBParaSite" id="MBELARI_LOCUS11240">
    <property type="protein sequence ID" value="MBELARI_LOCUS11240"/>
    <property type="gene ID" value="MBELARI_LOCUS11240"/>
</dbReference>